<keyword evidence="3" id="KW-1185">Reference proteome</keyword>
<reference evidence="2 3" key="3">
    <citation type="journal article" date="2013" name="Rice">
        <title>Improvement of the Oryza sativa Nipponbare reference genome using next generation sequence and optical map data.</title>
        <authorList>
            <person name="Kawahara Y."/>
            <person name="de la Bastide M."/>
            <person name="Hamilton J.P."/>
            <person name="Kanamori H."/>
            <person name="McCombie W.R."/>
            <person name="Ouyang S."/>
            <person name="Schwartz D.C."/>
            <person name="Tanaka T."/>
            <person name="Wu J."/>
            <person name="Zhou S."/>
            <person name="Childs K.L."/>
            <person name="Davidson R.M."/>
            <person name="Lin H."/>
            <person name="Quesada-Ocampo L."/>
            <person name="Vaillancourt B."/>
            <person name="Sakai H."/>
            <person name="Lee S.S."/>
            <person name="Kim J."/>
            <person name="Numa H."/>
            <person name="Itoh T."/>
            <person name="Buell C.R."/>
            <person name="Matsumoto T."/>
        </authorList>
    </citation>
    <scope>NUCLEOTIDE SEQUENCE [LARGE SCALE GENOMIC DNA]</scope>
    <source>
        <strain evidence="3">cv. Nipponbare</strain>
    </source>
</reference>
<dbReference type="PaxDb" id="39947-A0A0P0VAH2"/>
<dbReference type="EMBL" id="AP014957">
    <property type="protein sequence ID" value="BAS75195.1"/>
    <property type="molecule type" value="Genomic_DNA"/>
</dbReference>
<name>A0A0P0VAH2_ORYSJ</name>
<proteinExistence type="predicted"/>
<evidence type="ECO:0000256" key="1">
    <source>
        <dbReference type="SAM" id="MobiDB-lite"/>
    </source>
</evidence>
<dbReference type="Proteomes" id="UP000059680">
    <property type="component" value="Chromosome 1"/>
</dbReference>
<protein>
    <submittedName>
        <fullName evidence="2">Os01g0845632 protein</fullName>
    </submittedName>
</protein>
<reference evidence="2 3" key="2">
    <citation type="journal article" date="2013" name="Plant Cell Physiol.">
        <title>Rice Annotation Project Database (RAP-DB): an integrative and interactive database for rice genomics.</title>
        <authorList>
            <person name="Sakai H."/>
            <person name="Lee S.S."/>
            <person name="Tanaka T."/>
            <person name="Numa H."/>
            <person name="Kim J."/>
            <person name="Kawahara Y."/>
            <person name="Wakimoto H."/>
            <person name="Yang C.C."/>
            <person name="Iwamoto M."/>
            <person name="Abe T."/>
            <person name="Yamada Y."/>
            <person name="Muto A."/>
            <person name="Inokuchi H."/>
            <person name="Ikemura T."/>
            <person name="Matsumoto T."/>
            <person name="Sasaki T."/>
            <person name="Itoh T."/>
        </authorList>
    </citation>
    <scope>NUCLEOTIDE SEQUENCE [LARGE SCALE GENOMIC DNA]</scope>
    <source>
        <strain evidence="3">cv. Nipponbare</strain>
    </source>
</reference>
<accession>A0A0P0VAH2</accession>
<feature type="compositionally biased region" description="Low complexity" evidence="1">
    <location>
        <begin position="125"/>
        <end position="144"/>
    </location>
</feature>
<dbReference type="InParanoid" id="A0A0P0VAH2"/>
<sequence length="163" mass="17375">MWWRCTGNRGARRWWPVCGVPHSGRGPVVGGGAPRAGRCRLYNRVARAPRCYLGATPSAGRGGGGRVTPALSCKTARARRARPHGGVVIGASVQSQATGHDPQHDVVDVTGLEFQERMHLLEPLSTLSVPPRRTTSTSSSSSGSAFRGVIADMRLMQLTGHEP</sequence>
<organism evidence="2 3">
    <name type="scientific">Oryza sativa subsp. japonica</name>
    <name type="common">Rice</name>
    <dbReference type="NCBI Taxonomy" id="39947"/>
    <lineage>
        <taxon>Eukaryota</taxon>
        <taxon>Viridiplantae</taxon>
        <taxon>Streptophyta</taxon>
        <taxon>Embryophyta</taxon>
        <taxon>Tracheophyta</taxon>
        <taxon>Spermatophyta</taxon>
        <taxon>Magnoliopsida</taxon>
        <taxon>Liliopsida</taxon>
        <taxon>Poales</taxon>
        <taxon>Poaceae</taxon>
        <taxon>BOP clade</taxon>
        <taxon>Oryzoideae</taxon>
        <taxon>Oryzeae</taxon>
        <taxon>Oryzinae</taxon>
        <taxon>Oryza</taxon>
        <taxon>Oryza sativa</taxon>
    </lineage>
</organism>
<reference evidence="3" key="1">
    <citation type="journal article" date="2005" name="Nature">
        <title>The map-based sequence of the rice genome.</title>
        <authorList>
            <consortium name="International rice genome sequencing project (IRGSP)"/>
            <person name="Matsumoto T."/>
            <person name="Wu J."/>
            <person name="Kanamori H."/>
            <person name="Katayose Y."/>
            <person name="Fujisawa M."/>
            <person name="Namiki N."/>
            <person name="Mizuno H."/>
            <person name="Yamamoto K."/>
            <person name="Antonio B.A."/>
            <person name="Baba T."/>
            <person name="Sakata K."/>
            <person name="Nagamura Y."/>
            <person name="Aoki H."/>
            <person name="Arikawa K."/>
            <person name="Arita K."/>
            <person name="Bito T."/>
            <person name="Chiden Y."/>
            <person name="Fujitsuka N."/>
            <person name="Fukunaka R."/>
            <person name="Hamada M."/>
            <person name="Harada C."/>
            <person name="Hayashi A."/>
            <person name="Hijishita S."/>
            <person name="Honda M."/>
            <person name="Hosokawa S."/>
            <person name="Ichikawa Y."/>
            <person name="Idonuma A."/>
            <person name="Iijima M."/>
            <person name="Ikeda M."/>
            <person name="Ikeno M."/>
            <person name="Ito K."/>
            <person name="Ito S."/>
            <person name="Ito T."/>
            <person name="Ito Y."/>
            <person name="Ito Y."/>
            <person name="Iwabuchi A."/>
            <person name="Kamiya K."/>
            <person name="Karasawa W."/>
            <person name="Kurita K."/>
            <person name="Katagiri S."/>
            <person name="Kikuta A."/>
            <person name="Kobayashi H."/>
            <person name="Kobayashi N."/>
            <person name="Machita K."/>
            <person name="Maehara T."/>
            <person name="Masukawa M."/>
            <person name="Mizubayashi T."/>
            <person name="Mukai Y."/>
            <person name="Nagasaki H."/>
            <person name="Nagata Y."/>
            <person name="Naito S."/>
            <person name="Nakashima M."/>
            <person name="Nakama Y."/>
            <person name="Nakamichi Y."/>
            <person name="Nakamura M."/>
            <person name="Meguro A."/>
            <person name="Negishi M."/>
            <person name="Ohta I."/>
            <person name="Ohta T."/>
            <person name="Okamoto M."/>
            <person name="Ono N."/>
            <person name="Saji S."/>
            <person name="Sakaguchi M."/>
            <person name="Sakai K."/>
            <person name="Shibata M."/>
            <person name="Shimokawa T."/>
            <person name="Song J."/>
            <person name="Takazaki Y."/>
            <person name="Terasawa K."/>
            <person name="Tsugane M."/>
            <person name="Tsuji K."/>
            <person name="Ueda S."/>
            <person name="Waki K."/>
            <person name="Yamagata H."/>
            <person name="Yamamoto M."/>
            <person name="Yamamoto S."/>
            <person name="Yamane H."/>
            <person name="Yoshiki S."/>
            <person name="Yoshihara R."/>
            <person name="Yukawa K."/>
            <person name="Zhong H."/>
            <person name="Yano M."/>
            <person name="Yuan Q."/>
            <person name="Ouyang S."/>
            <person name="Liu J."/>
            <person name="Jones K.M."/>
            <person name="Gansberger K."/>
            <person name="Moffat K."/>
            <person name="Hill J."/>
            <person name="Bera J."/>
            <person name="Fadrosh D."/>
            <person name="Jin S."/>
            <person name="Johri S."/>
            <person name="Kim M."/>
            <person name="Overton L."/>
            <person name="Reardon M."/>
            <person name="Tsitrin T."/>
            <person name="Vuong H."/>
            <person name="Weaver B."/>
            <person name="Ciecko A."/>
            <person name="Tallon L."/>
            <person name="Jackson J."/>
            <person name="Pai G."/>
            <person name="Aken S.V."/>
            <person name="Utterback T."/>
            <person name="Reidmuller S."/>
            <person name="Feldblyum T."/>
            <person name="Hsiao J."/>
            <person name="Zismann V."/>
            <person name="Iobst S."/>
            <person name="de Vazeille A.R."/>
            <person name="Buell C.R."/>
            <person name="Ying K."/>
            <person name="Li Y."/>
            <person name="Lu T."/>
            <person name="Huang Y."/>
            <person name="Zhao Q."/>
            <person name="Feng Q."/>
            <person name="Zhang L."/>
            <person name="Zhu J."/>
            <person name="Weng Q."/>
            <person name="Mu J."/>
            <person name="Lu Y."/>
            <person name="Fan D."/>
            <person name="Liu Y."/>
            <person name="Guan J."/>
            <person name="Zhang Y."/>
            <person name="Yu S."/>
            <person name="Liu X."/>
            <person name="Zhang Y."/>
            <person name="Hong G."/>
            <person name="Han B."/>
            <person name="Choisne N."/>
            <person name="Demange N."/>
            <person name="Orjeda G."/>
            <person name="Samain S."/>
            <person name="Cattolico L."/>
            <person name="Pelletier E."/>
            <person name="Couloux A."/>
            <person name="Segurens B."/>
            <person name="Wincker P."/>
            <person name="D'Hont A."/>
            <person name="Scarpelli C."/>
            <person name="Weissenbach J."/>
            <person name="Salanoubat M."/>
            <person name="Quetier F."/>
            <person name="Yu Y."/>
            <person name="Kim H.R."/>
            <person name="Rambo T."/>
            <person name="Currie J."/>
            <person name="Collura K."/>
            <person name="Luo M."/>
            <person name="Yang T."/>
            <person name="Ammiraju J.S.S."/>
            <person name="Engler F."/>
            <person name="Soderlund C."/>
            <person name="Wing R.A."/>
            <person name="Palmer L.E."/>
            <person name="de la Bastide M."/>
            <person name="Spiegel L."/>
            <person name="Nascimento L."/>
            <person name="Zutavern T."/>
            <person name="O'Shaughnessy A."/>
            <person name="Dike S."/>
            <person name="Dedhia N."/>
            <person name="Preston R."/>
            <person name="Balija V."/>
            <person name="McCombie W.R."/>
            <person name="Chow T."/>
            <person name="Chen H."/>
            <person name="Chung M."/>
            <person name="Chen C."/>
            <person name="Shaw J."/>
            <person name="Wu H."/>
            <person name="Hsiao K."/>
            <person name="Chao Y."/>
            <person name="Chu M."/>
            <person name="Cheng C."/>
            <person name="Hour A."/>
            <person name="Lee P."/>
            <person name="Lin S."/>
            <person name="Lin Y."/>
            <person name="Liou J."/>
            <person name="Liu S."/>
            <person name="Hsing Y."/>
            <person name="Raghuvanshi S."/>
            <person name="Mohanty A."/>
            <person name="Bharti A.K."/>
            <person name="Gaur A."/>
            <person name="Gupta V."/>
            <person name="Kumar D."/>
            <person name="Ravi V."/>
            <person name="Vij S."/>
            <person name="Kapur A."/>
            <person name="Khurana P."/>
            <person name="Khurana P."/>
            <person name="Khurana J.P."/>
            <person name="Tyagi A.K."/>
            <person name="Gaikwad K."/>
            <person name="Singh A."/>
            <person name="Dalal V."/>
            <person name="Srivastava S."/>
            <person name="Dixit A."/>
            <person name="Pal A.K."/>
            <person name="Ghazi I.A."/>
            <person name="Yadav M."/>
            <person name="Pandit A."/>
            <person name="Bhargava A."/>
            <person name="Sureshbabu K."/>
            <person name="Batra K."/>
            <person name="Sharma T.R."/>
            <person name="Mohapatra T."/>
            <person name="Singh N.K."/>
            <person name="Messing J."/>
            <person name="Nelson A.B."/>
            <person name="Fuks G."/>
            <person name="Kavchok S."/>
            <person name="Keizer G."/>
            <person name="Linton E."/>
            <person name="Llaca V."/>
            <person name="Song R."/>
            <person name="Tanyolac B."/>
            <person name="Young S."/>
            <person name="Ho-Il K."/>
            <person name="Hahn J.H."/>
            <person name="Sangsakoo G."/>
            <person name="Vanavichit A."/>
            <person name="de Mattos Luiz.A.T."/>
            <person name="Zimmer P.D."/>
            <person name="Malone G."/>
            <person name="Dellagostin O."/>
            <person name="de Oliveira A.C."/>
            <person name="Bevan M."/>
            <person name="Bancroft I."/>
            <person name="Minx P."/>
            <person name="Cordum H."/>
            <person name="Wilson R."/>
            <person name="Cheng Z."/>
            <person name="Jin W."/>
            <person name="Jiang J."/>
            <person name="Leong S.A."/>
            <person name="Iwama H."/>
            <person name="Gojobori T."/>
            <person name="Itoh T."/>
            <person name="Niimura Y."/>
            <person name="Fujii Y."/>
            <person name="Habara T."/>
            <person name="Sakai H."/>
            <person name="Sato Y."/>
            <person name="Wilson G."/>
            <person name="Kumar K."/>
            <person name="McCouch S."/>
            <person name="Juretic N."/>
            <person name="Hoen D."/>
            <person name="Wright S."/>
            <person name="Bruskiewich R."/>
            <person name="Bureau T."/>
            <person name="Miyao A."/>
            <person name="Hirochika H."/>
            <person name="Nishikawa T."/>
            <person name="Kadowaki K."/>
            <person name="Sugiura M."/>
            <person name="Burr B."/>
            <person name="Sasaki T."/>
        </authorList>
    </citation>
    <scope>NUCLEOTIDE SEQUENCE [LARGE SCALE GENOMIC DNA]</scope>
    <source>
        <strain evidence="3">cv. Nipponbare</strain>
    </source>
</reference>
<feature type="region of interest" description="Disordered" evidence="1">
    <location>
        <begin position="125"/>
        <end position="146"/>
    </location>
</feature>
<evidence type="ECO:0000313" key="3">
    <source>
        <dbReference type="Proteomes" id="UP000059680"/>
    </source>
</evidence>
<evidence type="ECO:0000313" key="2">
    <source>
        <dbReference type="EMBL" id="BAS75195.1"/>
    </source>
</evidence>
<gene>
    <name evidence="2" type="ordered locus">Os01g0845632</name>
    <name evidence="2" type="ORF">OSNPB_010845632</name>
</gene>
<dbReference type="AlphaFoldDB" id="A0A0P0VAH2"/>